<keyword evidence="3" id="KW-1185">Reference proteome</keyword>
<comment type="caution">
    <text evidence="2">The sequence shown here is derived from an EMBL/GenBank/DDBJ whole genome shotgun (WGS) entry which is preliminary data.</text>
</comment>
<name>A0A9N9G2Y5_FUNMO</name>
<feature type="transmembrane region" description="Helical" evidence="1">
    <location>
        <begin position="28"/>
        <end position="48"/>
    </location>
</feature>
<keyword evidence="1" id="KW-0812">Transmembrane</keyword>
<keyword evidence="1" id="KW-0472">Membrane</keyword>
<accession>A0A9N9G2Y5</accession>
<dbReference type="Proteomes" id="UP000789375">
    <property type="component" value="Unassembled WGS sequence"/>
</dbReference>
<gene>
    <name evidence="2" type="ORF">FMOSSE_LOCUS7798</name>
</gene>
<evidence type="ECO:0000313" key="3">
    <source>
        <dbReference type="Proteomes" id="UP000789375"/>
    </source>
</evidence>
<protein>
    <submittedName>
        <fullName evidence="2">1557_t:CDS:1</fullName>
    </submittedName>
</protein>
<proteinExistence type="predicted"/>
<dbReference type="AlphaFoldDB" id="A0A9N9G2Y5"/>
<sequence>MVAVEVNPFNKQPEDLMIGEFANTVTDYFVSVVIGLILLKFFVSCYVFSCMSMCIALSTPTAVMVRTGIGAQSGRRRQDKDHFDKTDTLTTNQQIILIVIVGADESSREYPLGRLLCELWKDIEITSYTALTATMTPHHSHSVLIGNARFLSIQHQIFISRCNVDYQGIRKFDLEEPPYWWLCRDELLTAWASPNGKAQIIQSLQFEDHSPELAAAELGNAFYCNICGSYPVDNSCSDY</sequence>
<evidence type="ECO:0000256" key="1">
    <source>
        <dbReference type="SAM" id="Phobius"/>
    </source>
</evidence>
<keyword evidence="1" id="KW-1133">Transmembrane helix</keyword>
<organism evidence="2 3">
    <name type="scientific">Funneliformis mosseae</name>
    <name type="common">Endomycorrhizal fungus</name>
    <name type="synonym">Glomus mosseae</name>
    <dbReference type="NCBI Taxonomy" id="27381"/>
    <lineage>
        <taxon>Eukaryota</taxon>
        <taxon>Fungi</taxon>
        <taxon>Fungi incertae sedis</taxon>
        <taxon>Mucoromycota</taxon>
        <taxon>Glomeromycotina</taxon>
        <taxon>Glomeromycetes</taxon>
        <taxon>Glomerales</taxon>
        <taxon>Glomeraceae</taxon>
        <taxon>Funneliformis</taxon>
    </lineage>
</organism>
<reference evidence="2" key="1">
    <citation type="submission" date="2021-06" db="EMBL/GenBank/DDBJ databases">
        <authorList>
            <person name="Kallberg Y."/>
            <person name="Tangrot J."/>
            <person name="Rosling A."/>
        </authorList>
    </citation>
    <scope>NUCLEOTIDE SEQUENCE</scope>
    <source>
        <strain evidence="2">87-6 pot B 2015</strain>
    </source>
</reference>
<dbReference type="EMBL" id="CAJVPP010001896">
    <property type="protein sequence ID" value="CAG8577912.1"/>
    <property type="molecule type" value="Genomic_DNA"/>
</dbReference>
<evidence type="ECO:0000313" key="2">
    <source>
        <dbReference type="EMBL" id="CAG8577912.1"/>
    </source>
</evidence>